<dbReference type="InterPro" id="IPR036390">
    <property type="entry name" value="WH_DNA-bd_sf"/>
</dbReference>
<name>A0A1I5YIE9_9FIRM</name>
<dbReference type="CDD" id="cd00038">
    <property type="entry name" value="CAP_ED"/>
    <property type="match status" value="1"/>
</dbReference>
<evidence type="ECO:0000313" key="7">
    <source>
        <dbReference type="EMBL" id="SFQ43981.1"/>
    </source>
</evidence>
<dbReference type="SMART" id="SM00419">
    <property type="entry name" value="HTH_CRP"/>
    <property type="match status" value="1"/>
</dbReference>
<dbReference type="PANTHER" id="PTHR24567">
    <property type="entry name" value="CRP FAMILY TRANSCRIPTIONAL REGULATORY PROTEIN"/>
    <property type="match status" value="1"/>
</dbReference>
<dbReference type="InterPro" id="IPR018490">
    <property type="entry name" value="cNMP-bd_dom_sf"/>
</dbReference>
<dbReference type="PROSITE" id="PS50042">
    <property type="entry name" value="CNMP_BINDING_3"/>
    <property type="match status" value="1"/>
</dbReference>
<dbReference type="GO" id="GO:0003677">
    <property type="term" value="F:DNA binding"/>
    <property type="evidence" value="ECO:0007669"/>
    <property type="project" value="UniProtKB-KW"/>
</dbReference>
<dbReference type="InterPro" id="IPR050397">
    <property type="entry name" value="Env_Response_Regulators"/>
</dbReference>
<dbReference type="Proteomes" id="UP000198577">
    <property type="component" value="Unassembled WGS sequence"/>
</dbReference>
<sequence length="227" mass="25626">MDRSCNCEKSRQSCVHLVPIFNALNSQEITEIENITYSRTYAKGEMIYMAGEKGEKLFVIHRGKVKITRISESGREQVVRVLGPGDFMGELSLFVHVPLTDNAQALEDTEVCVLDGQSLKQLMMKYPAIALKILEELSMRLEKAERLIEDLTTRSVEARIARALLELATHNDEVVLELSKGDLASHTGMSPETLSRKLSYFQKMGWIKLEGRRKIVILDKESLASLI</sequence>
<keyword evidence="2" id="KW-0238">DNA-binding</keyword>
<dbReference type="GO" id="GO:0003700">
    <property type="term" value="F:DNA-binding transcription factor activity"/>
    <property type="evidence" value="ECO:0007669"/>
    <property type="project" value="TreeGrafter"/>
</dbReference>
<dbReference type="InterPro" id="IPR012318">
    <property type="entry name" value="HTH_CRP"/>
</dbReference>
<dbReference type="InterPro" id="IPR000595">
    <property type="entry name" value="cNMP-bd_dom"/>
</dbReference>
<keyword evidence="4" id="KW-0175">Coiled coil</keyword>
<reference evidence="7 8" key="1">
    <citation type="submission" date="2016-10" db="EMBL/GenBank/DDBJ databases">
        <authorList>
            <person name="de Groot N.N."/>
        </authorList>
    </citation>
    <scope>NUCLEOTIDE SEQUENCE [LARGE SCALE GENOMIC DNA]</scope>
    <source>
        <strain evidence="7 8">DSM 20678</strain>
    </source>
</reference>
<dbReference type="CDD" id="cd00092">
    <property type="entry name" value="HTH_CRP"/>
    <property type="match status" value="1"/>
</dbReference>
<dbReference type="Gene3D" id="1.10.10.10">
    <property type="entry name" value="Winged helix-like DNA-binding domain superfamily/Winged helix DNA-binding domain"/>
    <property type="match status" value="1"/>
</dbReference>
<dbReference type="GO" id="GO:0005829">
    <property type="term" value="C:cytosol"/>
    <property type="evidence" value="ECO:0007669"/>
    <property type="project" value="TreeGrafter"/>
</dbReference>
<protein>
    <submittedName>
        <fullName evidence="7">CRP/FNR family transcriptional regulator, anaerobic regulatory protein</fullName>
    </submittedName>
</protein>
<dbReference type="InterPro" id="IPR014710">
    <property type="entry name" value="RmlC-like_jellyroll"/>
</dbReference>
<dbReference type="OrthoDB" id="9798104at2"/>
<dbReference type="PANTHER" id="PTHR24567:SF28">
    <property type="entry name" value="LISTERIOLYSIN REGULATORY PROTEIN"/>
    <property type="match status" value="1"/>
</dbReference>
<evidence type="ECO:0000256" key="4">
    <source>
        <dbReference type="SAM" id="Coils"/>
    </source>
</evidence>
<organism evidence="7 8">
    <name type="scientific">Caldicoprobacter faecalis</name>
    <dbReference type="NCBI Taxonomy" id="937334"/>
    <lineage>
        <taxon>Bacteria</taxon>
        <taxon>Bacillati</taxon>
        <taxon>Bacillota</taxon>
        <taxon>Clostridia</taxon>
        <taxon>Caldicoprobacterales</taxon>
        <taxon>Caldicoprobacteraceae</taxon>
        <taxon>Caldicoprobacter</taxon>
    </lineage>
</organism>
<evidence type="ECO:0000313" key="8">
    <source>
        <dbReference type="Proteomes" id="UP000198577"/>
    </source>
</evidence>
<dbReference type="SUPFAM" id="SSF51206">
    <property type="entry name" value="cAMP-binding domain-like"/>
    <property type="match status" value="1"/>
</dbReference>
<evidence type="ECO:0000259" key="6">
    <source>
        <dbReference type="PROSITE" id="PS51063"/>
    </source>
</evidence>
<keyword evidence="3" id="KW-0804">Transcription</keyword>
<dbReference type="Gene3D" id="2.60.120.10">
    <property type="entry name" value="Jelly Rolls"/>
    <property type="match status" value="1"/>
</dbReference>
<evidence type="ECO:0000256" key="2">
    <source>
        <dbReference type="ARBA" id="ARBA00023125"/>
    </source>
</evidence>
<gene>
    <name evidence="7" type="ORF">SAMN05444406_1485</name>
</gene>
<feature type="domain" description="HTH crp-type" evidence="6">
    <location>
        <begin position="154"/>
        <end position="221"/>
    </location>
</feature>
<dbReference type="RefSeq" id="WP_092282820.1">
    <property type="nucleotide sequence ID" value="NZ_FOXR01000048.1"/>
</dbReference>
<dbReference type="AlphaFoldDB" id="A0A1I5YIE9"/>
<feature type="coiled-coil region" evidence="4">
    <location>
        <begin position="134"/>
        <end position="161"/>
    </location>
</feature>
<evidence type="ECO:0000259" key="5">
    <source>
        <dbReference type="PROSITE" id="PS50042"/>
    </source>
</evidence>
<feature type="domain" description="Cyclic nucleotide-binding" evidence="5">
    <location>
        <begin position="20"/>
        <end position="140"/>
    </location>
</feature>
<dbReference type="EMBL" id="FOXR01000048">
    <property type="protein sequence ID" value="SFQ43981.1"/>
    <property type="molecule type" value="Genomic_DNA"/>
</dbReference>
<keyword evidence="1" id="KW-0805">Transcription regulation</keyword>
<proteinExistence type="predicted"/>
<keyword evidence="8" id="KW-1185">Reference proteome</keyword>
<dbReference type="SUPFAM" id="SSF46785">
    <property type="entry name" value="Winged helix' DNA-binding domain"/>
    <property type="match status" value="1"/>
</dbReference>
<dbReference type="PROSITE" id="PS51063">
    <property type="entry name" value="HTH_CRP_2"/>
    <property type="match status" value="1"/>
</dbReference>
<accession>A0A1I5YIE9</accession>
<dbReference type="STRING" id="937334.SAMN05444406_1485"/>
<dbReference type="InterPro" id="IPR036388">
    <property type="entry name" value="WH-like_DNA-bd_sf"/>
</dbReference>
<dbReference type="SMART" id="SM00100">
    <property type="entry name" value="cNMP"/>
    <property type="match status" value="1"/>
</dbReference>
<dbReference type="Pfam" id="PF00027">
    <property type="entry name" value="cNMP_binding"/>
    <property type="match status" value="1"/>
</dbReference>
<evidence type="ECO:0000256" key="1">
    <source>
        <dbReference type="ARBA" id="ARBA00023015"/>
    </source>
</evidence>
<dbReference type="Pfam" id="PF13545">
    <property type="entry name" value="HTH_Crp_2"/>
    <property type="match status" value="1"/>
</dbReference>
<evidence type="ECO:0000256" key="3">
    <source>
        <dbReference type="ARBA" id="ARBA00023163"/>
    </source>
</evidence>